<organism evidence="6 7">
    <name type="scientific">Virgibacillus tibetensis</name>
    <dbReference type="NCBI Taxonomy" id="3042313"/>
    <lineage>
        <taxon>Bacteria</taxon>
        <taxon>Bacillati</taxon>
        <taxon>Bacillota</taxon>
        <taxon>Bacilli</taxon>
        <taxon>Bacillales</taxon>
        <taxon>Bacillaceae</taxon>
        <taxon>Virgibacillus</taxon>
    </lineage>
</organism>
<dbReference type="Gene3D" id="3.40.120.10">
    <property type="entry name" value="Alpha-D-Glucose-1,6-Bisphosphate, subunit A, domain 3"/>
    <property type="match status" value="1"/>
</dbReference>
<dbReference type="EMBL" id="JARZFX010000002">
    <property type="protein sequence ID" value="MEC5423471.1"/>
    <property type="molecule type" value="Genomic_DNA"/>
</dbReference>
<keyword evidence="2" id="KW-0479">Metal-binding</keyword>
<comment type="similarity">
    <text evidence="1">Belongs to the phosphohexose mutase family.</text>
</comment>
<keyword evidence="3" id="KW-0460">Magnesium</keyword>
<dbReference type="InterPro" id="IPR016055">
    <property type="entry name" value="A-D-PHexomutase_a/b/a-I/II/III"/>
</dbReference>
<comment type="caution">
    <text evidence="6">The sequence shown here is derived from an EMBL/GenBank/DDBJ whole genome shotgun (WGS) entry which is preliminary data.</text>
</comment>
<name>A0ABU6KDQ2_9BACI</name>
<dbReference type="SUPFAM" id="SSF53738">
    <property type="entry name" value="Phosphoglucomutase, first 3 domains"/>
    <property type="match status" value="1"/>
</dbReference>
<evidence type="ECO:0000259" key="5">
    <source>
        <dbReference type="Pfam" id="PF02878"/>
    </source>
</evidence>
<evidence type="ECO:0000256" key="3">
    <source>
        <dbReference type="ARBA" id="ARBA00022842"/>
    </source>
</evidence>
<evidence type="ECO:0000256" key="1">
    <source>
        <dbReference type="ARBA" id="ARBA00010231"/>
    </source>
</evidence>
<dbReference type="PANTHER" id="PTHR45745:SF1">
    <property type="entry name" value="PHOSPHOGLUCOMUTASE 2B-RELATED"/>
    <property type="match status" value="1"/>
</dbReference>
<evidence type="ECO:0000256" key="4">
    <source>
        <dbReference type="ARBA" id="ARBA00023235"/>
    </source>
</evidence>
<evidence type="ECO:0000256" key="2">
    <source>
        <dbReference type="ARBA" id="ARBA00022723"/>
    </source>
</evidence>
<dbReference type="Pfam" id="PF02878">
    <property type="entry name" value="PGM_PMM_I"/>
    <property type="match status" value="1"/>
</dbReference>
<keyword evidence="7" id="KW-1185">Reference proteome</keyword>
<dbReference type="Proteomes" id="UP001335737">
    <property type="component" value="Unassembled WGS sequence"/>
</dbReference>
<protein>
    <recommendedName>
        <fullName evidence="5">Alpha-D-phosphohexomutase alpha/beta/alpha domain-containing protein</fullName>
    </recommendedName>
</protein>
<reference evidence="6 7" key="1">
    <citation type="journal article" date="2024" name="Int. J. Syst. Evol. Microbiol.">
        <title>Virgibacillus tibetensis sp. nov., isolated from salt lake on the Tibetan Plateau of China.</title>
        <authorList>
            <person name="Phurbu D."/>
            <person name="Liu Z.-X."/>
            <person name="Wang R."/>
            <person name="Zheng Y.-Y."/>
            <person name="Liu H.-C."/>
            <person name="Zhou Y.-G."/>
            <person name="Yu Y.-J."/>
            <person name="Li A.-H."/>
        </authorList>
    </citation>
    <scope>NUCLEOTIDE SEQUENCE [LARGE SCALE GENOMIC DNA]</scope>
    <source>
        <strain evidence="6 7">C22-A2</strain>
    </source>
</reference>
<dbReference type="InterPro" id="IPR005844">
    <property type="entry name" value="A-D-PHexomutase_a/b/a-I"/>
</dbReference>
<feature type="domain" description="Alpha-D-phosphohexomutase alpha/beta/alpha" evidence="5">
    <location>
        <begin position="3"/>
        <end position="134"/>
    </location>
</feature>
<dbReference type="PANTHER" id="PTHR45745">
    <property type="entry name" value="PHOSPHOMANNOMUTASE 45A"/>
    <property type="match status" value="1"/>
</dbReference>
<gene>
    <name evidence="6" type="ORF">QGM71_08165</name>
</gene>
<keyword evidence="4" id="KW-0413">Isomerase</keyword>
<dbReference type="RefSeq" id="WP_327607020.1">
    <property type="nucleotide sequence ID" value="NZ_JARZFX010000002.1"/>
</dbReference>
<evidence type="ECO:0000313" key="6">
    <source>
        <dbReference type="EMBL" id="MEC5423471.1"/>
    </source>
</evidence>
<evidence type="ECO:0000313" key="7">
    <source>
        <dbReference type="Proteomes" id="UP001335737"/>
    </source>
</evidence>
<sequence length="178" mass="19692">MIHFGTGGWRDIIGENFTFDNVRKFSQGVSKQIIEEGNQELGVVIGYDNRFMAEEFAKASSEVFAGNQIKVNLLTPSVPTPLVNFVTKKEKAAAGLTFTASHNPHIYNGIKYVCEGGFPATESITSNLEKVINSLRIEEVSKLSYNKAVSSGLVNRKNYTNAFITFIESQLDMELCIV</sequence>
<accession>A0ABU6KDQ2</accession>
<proteinExistence type="inferred from homology"/>